<dbReference type="Proteomes" id="UP001057702">
    <property type="component" value="Unassembled WGS sequence"/>
</dbReference>
<evidence type="ECO:0000313" key="1">
    <source>
        <dbReference type="EMBL" id="MCQ4083129.1"/>
    </source>
</evidence>
<evidence type="ECO:0008006" key="3">
    <source>
        <dbReference type="Google" id="ProtNLM"/>
    </source>
</evidence>
<accession>A0ABT1PZM7</accession>
<keyword evidence="2" id="KW-1185">Reference proteome</keyword>
<sequence length="170" mass="18701">MLDRRTLAEQREMLLITVRGITDAQAAKRTTVIEWHKASAAVVVRCMPNITGVLARVVVEDLEAAIPLYRELAGVPPEAVRRFGFRDVHLARVGPFLLLSGDTAPYADRTATVLVERMDLVIAAVERCGGEILEDSSPAPNGARLIARHPDGAVFEYIEYIEYIDDTASD</sequence>
<dbReference type="InterPro" id="IPR029068">
    <property type="entry name" value="Glyas_Bleomycin-R_OHBP_Dase"/>
</dbReference>
<protein>
    <recommendedName>
        <fullName evidence="3">VOC domain-containing protein</fullName>
    </recommendedName>
</protein>
<dbReference type="SUPFAM" id="SSF54593">
    <property type="entry name" value="Glyoxalase/Bleomycin resistance protein/Dihydroxybiphenyl dioxygenase"/>
    <property type="match status" value="1"/>
</dbReference>
<dbReference type="Gene3D" id="3.10.180.10">
    <property type="entry name" value="2,3-Dihydroxybiphenyl 1,2-Dioxygenase, domain 1"/>
    <property type="match status" value="1"/>
</dbReference>
<comment type="caution">
    <text evidence="1">The sequence shown here is derived from an EMBL/GenBank/DDBJ whole genome shotgun (WGS) entry which is preliminary data.</text>
</comment>
<gene>
    <name evidence="1" type="ORF">NGB36_21590</name>
</gene>
<proteinExistence type="predicted"/>
<name>A0ABT1PZM7_9ACTN</name>
<reference evidence="1" key="1">
    <citation type="submission" date="2022-06" db="EMBL/GenBank/DDBJ databases">
        <title>Draft genome sequence of Streptomyces sp. RB6PN25 isolated from peat swamp forest in Thailand.</title>
        <authorList>
            <person name="Duangmal K."/>
            <person name="Klaysubun C."/>
        </authorList>
    </citation>
    <scope>NUCLEOTIDE SEQUENCE</scope>
    <source>
        <strain evidence="1">RB6PN25</strain>
    </source>
</reference>
<organism evidence="1 2">
    <name type="scientific">Streptomyces humicola</name>
    <dbReference type="NCBI Taxonomy" id="2953240"/>
    <lineage>
        <taxon>Bacteria</taxon>
        <taxon>Bacillati</taxon>
        <taxon>Actinomycetota</taxon>
        <taxon>Actinomycetes</taxon>
        <taxon>Kitasatosporales</taxon>
        <taxon>Streptomycetaceae</taxon>
        <taxon>Streptomyces</taxon>
    </lineage>
</organism>
<dbReference type="RefSeq" id="WP_255922046.1">
    <property type="nucleotide sequence ID" value="NZ_JANFNG010000018.1"/>
</dbReference>
<dbReference type="EMBL" id="JANFNG010000018">
    <property type="protein sequence ID" value="MCQ4083129.1"/>
    <property type="molecule type" value="Genomic_DNA"/>
</dbReference>
<evidence type="ECO:0000313" key="2">
    <source>
        <dbReference type="Proteomes" id="UP001057702"/>
    </source>
</evidence>